<proteinExistence type="predicted"/>
<dbReference type="EMBL" id="CP086322">
    <property type="protein sequence ID" value="UQA98167.1"/>
    <property type="molecule type" value="Genomic_DNA"/>
</dbReference>
<organism evidence="2 3">
    <name type="scientific">Streptomyces halobius</name>
    <dbReference type="NCBI Taxonomy" id="2879846"/>
    <lineage>
        <taxon>Bacteria</taxon>
        <taxon>Bacillati</taxon>
        <taxon>Actinomycetota</taxon>
        <taxon>Actinomycetes</taxon>
        <taxon>Kitasatosporales</taxon>
        <taxon>Streptomycetaceae</taxon>
        <taxon>Streptomyces</taxon>
    </lineage>
</organism>
<evidence type="ECO:0000313" key="2">
    <source>
        <dbReference type="EMBL" id="UQA98175.1"/>
    </source>
</evidence>
<dbReference type="EMBL" id="CP086322">
    <property type="protein sequence ID" value="UQA98175.1"/>
    <property type="molecule type" value="Genomic_DNA"/>
</dbReference>
<sequence>MSISRWRLLGLSAGGRCCPAGLVVAMLGLVRRGQHLTHPRAGDGPFLPVLLGQGQLGLDPVSLLPQLVHPTASGELALFQQPHD</sequence>
<reference evidence="2" key="1">
    <citation type="submission" date="2021-10" db="EMBL/GenBank/DDBJ databases">
        <title>Streptomyces nigrumlapis sp.nov.,an antimicrobial producing actinobacterium isolated from Black Gobi rocks.</title>
        <authorList>
            <person name="Wen Y."/>
            <person name="Zhang W."/>
            <person name="Liu X.G."/>
        </authorList>
    </citation>
    <scope>NUCLEOTIDE SEQUENCE</scope>
    <source>
        <strain evidence="2">ST13-2-2</strain>
    </source>
</reference>
<dbReference type="Proteomes" id="UP000830115">
    <property type="component" value="Chromosome"/>
</dbReference>
<name>A0ABY4MKQ1_9ACTN</name>
<evidence type="ECO:0000313" key="3">
    <source>
        <dbReference type="Proteomes" id="UP000830115"/>
    </source>
</evidence>
<keyword evidence="3" id="KW-1185">Reference proteome</keyword>
<evidence type="ECO:0008006" key="4">
    <source>
        <dbReference type="Google" id="ProtNLM"/>
    </source>
</evidence>
<protein>
    <recommendedName>
        <fullName evidence="4">Secreted protein</fullName>
    </recommendedName>
</protein>
<gene>
    <name evidence="1" type="ORF">K9S39_03305</name>
    <name evidence="2" type="ORF">K9S39_06240</name>
</gene>
<accession>A0ABY4MKQ1</accession>
<evidence type="ECO:0000313" key="1">
    <source>
        <dbReference type="EMBL" id="UQA98167.1"/>
    </source>
</evidence>